<dbReference type="STRING" id="1469144.LI90_2819"/>
<dbReference type="Proteomes" id="UP000070188">
    <property type="component" value="Unassembled WGS sequence"/>
</dbReference>
<organism evidence="1 2">
    <name type="scientific">Carbonactinospora thermoautotrophica</name>
    <dbReference type="NCBI Taxonomy" id="1469144"/>
    <lineage>
        <taxon>Bacteria</taxon>
        <taxon>Bacillati</taxon>
        <taxon>Actinomycetota</taxon>
        <taxon>Actinomycetes</taxon>
        <taxon>Kitasatosporales</taxon>
        <taxon>Carbonactinosporaceae</taxon>
        <taxon>Carbonactinospora</taxon>
    </lineage>
</organism>
<comment type="caution">
    <text evidence="1">The sequence shown here is derived from an EMBL/GenBank/DDBJ whole genome shotgun (WGS) entry which is preliminary data.</text>
</comment>
<gene>
    <name evidence="1" type="ORF">LI90_2819</name>
</gene>
<dbReference type="PATRIC" id="fig|1469144.10.peg.3049"/>
<proteinExistence type="predicted"/>
<protein>
    <submittedName>
        <fullName evidence="1">Uncharacterized protein</fullName>
    </submittedName>
</protein>
<keyword evidence="2" id="KW-1185">Reference proteome</keyword>
<dbReference type="AlphaFoldDB" id="A0A132MVE4"/>
<evidence type="ECO:0000313" key="1">
    <source>
        <dbReference type="EMBL" id="KWX01787.1"/>
    </source>
</evidence>
<dbReference type="EMBL" id="LAXD01000001">
    <property type="protein sequence ID" value="KWX01787.1"/>
    <property type="molecule type" value="Genomic_DNA"/>
</dbReference>
<name>A0A132MVE4_9ACTN</name>
<sequence length="37" mass="4176">MCAQADLLDEFWPGRRTHLFDQACLRGRTPVCGRPAS</sequence>
<accession>A0A132MVE4</accession>
<reference evidence="2" key="1">
    <citation type="submission" date="2015-04" db="EMBL/GenBank/DDBJ databases">
        <title>Physiological reanalysis, assessment of diazotrophy, and genome sequences of multiple isolates of Streptomyces thermoautotrophicus.</title>
        <authorList>
            <person name="MacKellar D.C."/>
            <person name="Lieber L."/>
            <person name="Norman J."/>
            <person name="Bolger A."/>
            <person name="Tobin C."/>
            <person name="Murray J.W."/>
            <person name="Chang R."/>
            <person name="Ford T."/>
            <person name="Nguyen P.Q."/>
            <person name="Woodward J."/>
            <person name="Permingeat H."/>
            <person name="Joshi N.S."/>
            <person name="Silver P.A."/>
            <person name="Usadel B."/>
            <person name="Rutherford A.W."/>
            <person name="Friesen M."/>
            <person name="Prell J."/>
        </authorList>
    </citation>
    <scope>NUCLEOTIDE SEQUENCE [LARGE SCALE GENOMIC DNA]</scope>
    <source>
        <strain evidence="2">H1</strain>
    </source>
</reference>
<evidence type="ECO:0000313" key="2">
    <source>
        <dbReference type="Proteomes" id="UP000070188"/>
    </source>
</evidence>